<evidence type="ECO:0000256" key="9">
    <source>
        <dbReference type="ARBA" id="ARBA00022840"/>
    </source>
</evidence>
<dbReference type="SUPFAM" id="SSF90229">
    <property type="entry name" value="CCCH zinc finger"/>
    <property type="match status" value="1"/>
</dbReference>
<dbReference type="InterPro" id="IPR011709">
    <property type="entry name" value="DEAD-box_helicase_OB_fold"/>
</dbReference>
<dbReference type="PROSITE" id="PS50103">
    <property type="entry name" value="ZF_C3H1"/>
    <property type="match status" value="1"/>
</dbReference>
<dbReference type="PANTHER" id="PTHR18934">
    <property type="entry name" value="ATP-DEPENDENT RNA HELICASE"/>
    <property type="match status" value="1"/>
</dbReference>
<organism evidence="18 19">
    <name type="scientific">Ladona fulva</name>
    <name type="common">Scarce chaser dragonfly</name>
    <name type="synonym">Libellula fulva</name>
    <dbReference type="NCBI Taxonomy" id="123851"/>
    <lineage>
        <taxon>Eukaryota</taxon>
        <taxon>Metazoa</taxon>
        <taxon>Ecdysozoa</taxon>
        <taxon>Arthropoda</taxon>
        <taxon>Hexapoda</taxon>
        <taxon>Insecta</taxon>
        <taxon>Pterygota</taxon>
        <taxon>Palaeoptera</taxon>
        <taxon>Odonata</taxon>
        <taxon>Epiprocta</taxon>
        <taxon>Anisoptera</taxon>
        <taxon>Libelluloidea</taxon>
        <taxon>Libellulidae</taxon>
        <taxon>Ladona</taxon>
    </lineage>
</organism>
<evidence type="ECO:0000256" key="2">
    <source>
        <dbReference type="ARBA" id="ARBA00012552"/>
    </source>
</evidence>
<proteinExistence type="inferred from homology"/>
<evidence type="ECO:0000256" key="7">
    <source>
        <dbReference type="ARBA" id="ARBA00022806"/>
    </source>
</evidence>
<dbReference type="Pfam" id="PF00271">
    <property type="entry name" value="Helicase_C"/>
    <property type="match status" value="1"/>
</dbReference>
<dbReference type="InterPro" id="IPR027417">
    <property type="entry name" value="P-loop_NTPase"/>
</dbReference>
<dbReference type="Proteomes" id="UP000792457">
    <property type="component" value="Unassembled WGS sequence"/>
</dbReference>
<dbReference type="FunFam" id="3.40.50.300:FF:000325">
    <property type="entry name" value="ATP-dependent RNA helicase DHX29"/>
    <property type="match status" value="1"/>
</dbReference>
<evidence type="ECO:0000259" key="17">
    <source>
        <dbReference type="PROSITE" id="PS51194"/>
    </source>
</evidence>
<dbReference type="InterPro" id="IPR006575">
    <property type="entry name" value="RWD_dom"/>
</dbReference>
<dbReference type="Pfam" id="PF04408">
    <property type="entry name" value="WHD_HA2"/>
    <property type="match status" value="1"/>
</dbReference>
<dbReference type="PROSITE" id="PS50030">
    <property type="entry name" value="UBA"/>
    <property type="match status" value="1"/>
</dbReference>
<dbReference type="GO" id="GO:0005524">
    <property type="term" value="F:ATP binding"/>
    <property type="evidence" value="ECO:0007669"/>
    <property type="project" value="UniProtKB-KW"/>
</dbReference>
<keyword evidence="3 12" id="KW-0479">Metal-binding</keyword>
<dbReference type="PROSITE" id="PS51192">
    <property type="entry name" value="HELICASE_ATP_BIND_1"/>
    <property type="match status" value="1"/>
</dbReference>
<dbReference type="InterPro" id="IPR036855">
    <property type="entry name" value="Znf_CCCH_sf"/>
</dbReference>
<feature type="domain" description="UBA" evidence="14">
    <location>
        <begin position="149"/>
        <end position="193"/>
    </location>
</feature>
<dbReference type="Gene3D" id="1.20.120.1080">
    <property type="match status" value="1"/>
</dbReference>
<name>A0A8K0K5H0_LADFU</name>
<evidence type="ECO:0000259" key="16">
    <source>
        <dbReference type="PROSITE" id="PS51192"/>
    </source>
</evidence>
<dbReference type="Pfam" id="PF07717">
    <property type="entry name" value="OB_NTP_bind"/>
    <property type="match status" value="1"/>
</dbReference>
<evidence type="ECO:0000259" key="14">
    <source>
        <dbReference type="PROSITE" id="PS50030"/>
    </source>
</evidence>
<protein>
    <recommendedName>
        <fullName evidence="2">RNA helicase</fullName>
        <ecNumber evidence="2">3.6.4.13</ecNumber>
    </recommendedName>
</protein>
<dbReference type="GO" id="GO:0003724">
    <property type="term" value="F:RNA helicase activity"/>
    <property type="evidence" value="ECO:0007669"/>
    <property type="project" value="UniProtKB-EC"/>
</dbReference>
<keyword evidence="9" id="KW-0067">ATP-binding</keyword>
<evidence type="ECO:0000256" key="11">
    <source>
        <dbReference type="ARBA" id="ARBA00047984"/>
    </source>
</evidence>
<evidence type="ECO:0000256" key="3">
    <source>
        <dbReference type="ARBA" id="ARBA00022723"/>
    </source>
</evidence>
<keyword evidence="7" id="KW-0347">Helicase</keyword>
<feature type="region of interest" description="Disordered" evidence="13">
    <location>
        <begin position="435"/>
        <end position="470"/>
    </location>
</feature>
<dbReference type="EMBL" id="KZ308365">
    <property type="protein sequence ID" value="KAG8228278.1"/>
    <property type="molecule type" value="Genomic_DNA"/>
</dbReference>
<dbReference type="PROSITE" id="PS51194">
    <property type="entry name" value="HELICASE_CTER"/>
    <property type="match status" value="1"/>
</dbReference>
<dbReference type="GO" id="GO:0003723">
    <property type="term" value="F:RNA binding"/>
    <property type="evidence" value="ECO:0007669"/>
    <property type="project" value="TreeGrafter"/>
</dbReference>
<dbReference type="SMART" id="SM00847">
    <property type="entry name" value="HA2"/>
    <property type="match status" value="1"/>
</dbReference>
<keyword evidence="6" id="KW-0378">Hydrolase</keyword>
<evidence type="ECO:0000259" key="15">
    <source>
        <dbReference type="PROSITE" id="PS50103"/>
    </source>
</evidence>
<dbReference type="GO" id="GO:0016787">
    <property type="term" value="F:hydrolase activity"/>
    <property type="evidence" value="ECO:0007669"/>
    <property type="project" value="UniProtKB-KW"/>
</dbReference>
<dbReference type="CDD" id="cd18791">
    <property type="entry name" value="SF2_C_RHA"/>
    <property type="match status" value="1"/>
</dbReference>
<feature type="domain" description="Helicase C-terminal" evidence="17">
    <location>
        <begin position="783"/>
        <end position="963"/>
    </location>
</feature>
<evidence type="ECO:0000256" key="12">
    <source>
        <dbReference type="PROSITE-ProRule" id="PRU00723"/>
    </source>
</evidence>
<comment type="catalytic activity">
    <reaction evidence="11">
        <text>ATP + H2O = ADP + phosphate + H(+)</text>
        <dbReference type="Rhea" id="RHEA:13065"/>
        <dbReference type="ChEBI" id="CHEBI:15377"/>
        <dbReference type="ChEBI" id="CHEBI:15378"/>
        <dbReference type="ChEBI" id="CHEBI:30616"/>
        <dbReference type="ChEBI" id="CHEBI:43474"/>
        <dbReference type="ChEBI" id="CHEBI:456216"/>
        <dbReference type="EC" id="3.6.4.13"/>
    </reaction>
</comment>
<dbReference type="InterPro" id="IPR000571">
    <property type="entry name" value="Znf_CCCH"/>
</dbReference>
<evidence type="ECO:0000256" key="10">
    <source>
        <dbReference type="ARBA" id="ARBA00023054"/>
    </source>
</evidence>
<dbReference type="InterPro" id="IPR011545">
    <property type="entry name" value="DEAD/DEAH_box_helicase_dom"/>
</dbReference>
<dbReference type="Gene3D" id="3.40.50.300">
    <property type="entry name" value="P-loop containing nucleotide triphosphate hydrolases"/>
    <property type="match status" value="2"/>
</dbReference>
<dbReference type="SMART" id="SM00490">
    <property type="entry name" value="HELICc"/>
    <property type="match status" value="1"/>
</dbReference>
<dbReference type="InterPro" id="IPR001650">
    <property type="entry name" value="Helicase_C-like"/>
</dbReference>
<keyword evidence="10" id="KW-0175">Coiled coil</keyword>
<dbReference type="Pfam" id="PF21010">
    <property type="entry name" value="HA2_C"/>
    <property type="match status" value="1"/>
</dbReference>
<feature type="compositionally biased region" description="Polar residues" evidence="13">
    <location>
        <begin position="32"/>
        <end position="41"/>
    </location>
</feature>
<dbReference type="OrthoDB" id="5600252at2759"/>
<sequence length="1266" mass="143999">MSGKSADKKSSSKSKSGGNKLTVIKNAPKPISKSSTVQSGWSRKGESRAYANGDYDETVLSARPVSDYSCETKHGSSILKVELQKLYLSKEKEQALLATLKEIHGEDFKLSEISSYKDKRENLSHQYWMNNGTLIVKGAIDYSQKKVLDLEERVNAFALKKLLSYGFHKPHCLEALDLMNGDVGKSLELLLSQYFHLGLKFDCINVENEDEDPNKCTESEIDDEILHCLRNDEKDVLLSIYESAFQERVPNSVWIISLPLEYLLKKHQNPVIQNSGVVKSMKKKKETCRYFLKGHCKYVYDCKFSHDSPETKSNVPDDRHLRIDEEIRTFDLEIRFPQGCQYPHKPAVVCISTNNPLFPKESCLRITKRLNREAQEIAKDHGTAAIYSLAELLLNSEEVIWDAINNETIDFDESRPLIFVPDEEEENVKDTIITPEVKTKSAKSNKREPKAGPTSEETAKENEKIRRKFLDKQERPEYQRMLRGRKSLPIWSMRNEILKIITENQVIVISGMTGCGKSTQVPQFILDEWLNNKNWSGDVHRLVLCTQPRRISAIGVAERVAEERVEQIGNVVGYQIRLESKMSSTTRLLFCTTGILLRRLESDPLLKGVSHIIVDEVHERSEESDFLLMILRDLLPQRDDLKVVLMSATMNANLFSDYFNGIPVIEIPGRTFPVEQFFLEDILELTQYAMEENSPYARPLKFKSSLSKDCAKGGSAMESLKDALENVYLENEILGDEGFKVPKDSVRDEQLSVQQFFYRYQDYSKHVRKTMVLMDPEKINYDLIESVLVWIVSGNHNYPKDGSILIFLPGMAEITTLHELLNENPVLTPRRGNFLLLPLHSSLSSEEQAAVFQKTKPGVRKIVISTNIAETSITIDDCVFVIDSGKMKEKRYDSNKNMESLELVWVSRANAMQRKGRAGRVMDGICIHLYTKHRYKHHFLGQPIPELQRVPLEQLVLRIKVLKLFEGKDPHYVLGRTLEPPSEENISNSMTRLQDLGALDEENRLTPLGRHLAALPVDVRIGKLMLFGAMFFCLDSTLTMAACLSYKSPFVAPFAKKEEADTKKLEFLVGNSDQLTVLKAYKLNANGDNTRLLAAILCAALYPNVVKILTPEKLYARSTGGAIPRAPKPEELKFKTKEDGYVFIHPSSVNYTTNDYPSPYLVYHEKIKTSRVFIRDCSMVPILPLVLFTGSKLNVELNSGIFIISLEDGWIKLSVERQIVAELLKTIRIELLKLLDEKIEDPKLNLVTHKNGRKIISTIVSLVTAD</sequence>
<comment type="similarity">
    <text evidence="1">Belongs to the DEAD box helicase family. DEAH subfamily.</text>
</comment>
<reference evidence="18" key="2">
    <citation type="submission" date="2017-10" db="EMBL/GenBank/DDBJ databases">
        <title>Ladona fulva Genome sequencing and assembly.</title>
        <authorList>
            <person name="Murali S."/>
            <person name="Richards S."/>
            <person name="Bandaranaike D."/>
            <person name="Bellair M."/>
            <person name="Blankenburg K."/>
            <person name="Chao H."/>
            <person name="Dinh H."/>
            <person name="Doddapaneni H."/>
            <person name="Dugan-Rocha S."/>
            <person name="Elkadiri S."/>
            <person name="Gnanaolivu R."/>
            <person name="Hernandez B."/>
            <person name="Skinner E."/>
            <person name="Javaid M."/>
            <person name="Lee S."/>
            <person name="Li M."/>
            <person name="Ming W."/>
            <person name="Munidasa M."/>
            <person name="Muniz J."/>
            <person name="Nguyen L."/>
            <person name="Hughes D."/>
            <person name="Osuji N."/>
            <person name="Pu L.-L."/>
            <person name="Puazo M."/>
            <person name="Qu C."/>
            <person name="Quiroz J."/>
            <person name="Raj R."/>
            <person name="Weissenberger G."/>
            <person name="Xin Y."/>
            <person name="Zou X."/>
            <person name="Han Y."/>
            <person name="Worley K."/>
            <person name="Muzny D."/>
            <person name="Gibbs R."/>
        </authorList>
    </citation>
    <scope>NUCLEOTIDE SEQUENCE</scope>
    <source>
        <strain evidence="18">Sampled in the wild</strain>
    </source>
</reference>
<feature type="domain" description="Helicase ATP-binding" evidence="16">
    <location>
        <begin position="498"/>
        <end position="668"/>
    </location>
</feature>
<dbReference type="InterPro" id="IPR015940">
    <property type="entry name" value="UBA"/>
</dbReference>
<dbReference type="SMART" id="SM00356">
    <property type="entry name" value="ZnF_C3H1"/>
    <property type="match status" value="1"/>
</dbReference>
<dbReference type="SUPFAM" id="SSF52540">
    <property type="entry name" value="P-loop containing nucleoside triphosphate hydrolases"/>
    <property type="match status" value="1"/>
</dbReference>
<dbReference type="Gene3D" id="4.10.1000.10">
    <property type="entry name" value="Zinc finger, CCCH-type"/>
    <property type="match status" value="1"/>
</dbReference>
<feature type="domain" description="C3H1-type" evidence="15">
    <location>
        <begin position="282"/>
        <end position="309"/>
    </location>
</feature>
<keyword evidence="5 12" id="KW-0863">Zinc-finger</keyword>
<dbReference type="InterPro" id="IPR002464">
    <property type="entry name" value="DNA/RNA_helicase_DEAH_CS"/>
</dbReference>
<dbReference type="AlphaFoldDB" id="A0A8K0K5H0"/>
<gene>
    <name evidence="18" type="ORF">J437_LFUL006246</name>
</gene>
<accession>A0A8K0K5H0</accession>
<feature type="zinc finger region" description="C3H1-type" evidence="12">
    <location>
        <begin position="282"/>
        <end position="309"/>
    </location>
</feature>
<dbReference type="EC" id="3.6.4.13" evidence="2"/>
<comment type="caution">
    <text evidence="18">The sequence shown here is derived from an EMBL/GenBank/DDBJ whole genome shotgun (WGS) entry which is preliminary data.</text>
</comment>
<feature type="compositionally biased region" description="Basic and acidic residues" evidence="13">
    <location>
        <begin position="457"/>
        <end position="470"/>
    </location>
</feature>
<evidence type="ECO:0000256" key="1">
    <source>
        <dbReference type="ARBA" id="ARBA00008792"/>
    </source>
</evidence>
<keyword evidence="8 12" id="KW-0862">Zinc</keyword>
<dbReference type="Pfam" id="PF05773">
    <property type="entry name" value="RWD"/>
    <property type="match status" value="1"/>
</dbReference>
<dbReference type="PROSITE" id="PS00690">
    <property type="entry name" value="DEAH_ATP_HELICASE"/>
    <property type="match status" value="1"/>
</dbReference>
<dbReference type="Pfam" id="PF26026">
    <property type="entry name" value="RNA_hel_CTD"/>
    <property type="match status" value="1"/>
</dbReference>
<dbReference type="InterPro" id="IPR048333">
    <property type="entry name" value="HA2_WH"/>
</dbReference>
<dbReference type="PANTHER" id="PTHR18934:SF145">
    <property type="entry name" value="ATP-DEPENDENT RNA HELICASE DHX57-RELATED"/>
    <property type="match status" value="1"/>
</dbReference>
<dbReference type="FunFam" id="1.20.120.1080:FF:000002">
    <property type="entry name" value="Putative ATP-dependent RNA helicase DHX36"/>
    <property type="match status" value="1"/>
</dbReference>
<dbReference type="InterPro" id="IPR007502">
    <property type="entry name" value="Helicase-assoc_dom"/>
</dbReference>
<reference evidence="18" key="1">
    <citation type="submission" date="2013-04" db="EMBL/GenBank/DDBJ databases">
        <authorList>
            <person name="Qu J."/>
            <person name="Murali S.C."/>
            <person name="Bandaranaike D."/>
            <person name="Bellair M."/>
            <person name="Blankenburg K."/>
            <person name="Chao H."/>
            <person name="Dinh H."/>
            <person name="Doddapaneni H."/>
            <person name="Downs B."/>
            <person name="Dugan-Rocha S."/>
            <person name="Elkadiri S."/>
            <person name="Gnanaolivu R.D."/>
            <person name="Hernandez B."/>
            <person name="Javaid M."/>
            <person name="Jayaseelan J.C."/>
            <person name="Lee S."/>
            <person name="Li M."/>
            <person name="Ming W."/>
            <person name="Munidasa M."/>
            <person name="Muniz J."/>
            <person name="Nguyen L."/>
            <person name="Ongeri F."/>
            <person name="Osuji N."/>
            <person name="Pu L.-L."/>
            <person name="Puazo M."/>
            <person name="Qu C."/>
            <person name="Quiroz J."/>
            <person name="Raj R."/>
            <person name="Weissenberger G."/>
            <person name="Xin Y."/>
            <person name="Zou X."/>
            <person name="Han Y."/>
            <person name="Richards S."/>
            <person name="Worley K."/>
            <person name="Muzny D."/>
            <person name="Gibbs R."/>
        </authorList>
    </citation>
    <scope>NUCLEOTIDE SEQUENCE</scope>
    <source>
        <strain evidence="18">Sampled in the wild</strain>
    </source>
</reference>
<dbReference type="Pfam" id="PF00270">
    <property type="entry name" value="DEAD"/>
    <property type="match status" value="1"/>
</dbReference>
<dbReference type="FunFam" id="3.40.50.300:FF:001214">
    <property type="entry name" value="DExH-box ATP-dependent RNA helicase"/>
    <property type="match status" value="1"/>
</dbReference>
<feature type="region of interest" description="Disordered" evidence="13">
    <location>
        <begin position="1"/>
        <end position="45"/>
    </location>
</feature>
<evidence type="ECO:0000256" key="5">
    <source>
        <dbReference type="ARBA" id="ARBA00022771"/>
    </source>
</evidence>
<evidence type="ECO:0000256" key="8">
    <source>
        <dbReference type="ARBA" id="ARBA00022833"/>
    </source>
</evidence>
<keyword evidence="19" id="KW-1185">Reference proteome</keyword>
<dbReference type="GO" id="GO:0008270">
    <property type="term" value="F:zinc ion binding"/>
    <property type="evidence" value="ECO:0007669"/>
    <property type="project" value="UniProtKB-KW"/>
</dbReference>
<keyword evidence="4" id="KW-0547">Nucleotide-binding</keyword>
<evidence type="ECO:0000256" key="6">
    <source>
        <dbReference type="ARBA" id="ARBA00022801"/>
    </source>
</evidence>
<dbReference type="SMART" id="SM00487">
    <property type="entry name" value="DEXDc"/>
    <property type="match status" value="1"/>
</dbReference>
<evidence type="ECO:0000313" key="18">
    <source>
        <dbReference type="EMBL" id="KAG8228278.1"/>
    </source>
</evidence>
<evidence type="ECO:0000256" key="13">
    <source>
        <dbReference type="SAM" id="MobiDB-lite"/>
    </source>
</evidence>
<dbReference type="InterPro" id="IPR014001">
    <property type="entry name" value="Helicase_ATP-bd"/>
</dbReference>
<evidence type="ECO:0000313" key="19">
    <source>
        <dbReference type="Proteomes" id="UP000792457"/>
    </source>
</evidence>
<dbReference type="InterPro" id="IPR059023">
    <property type="entry name" value="RNA_hel_CTD"/>
</dbReference>
<feature type="compositionally biased region" description="Basic and acidic residues" evidence="13">
    <location>
        <begin position="1"/>
        <end position="10"/>
    </location>
</feature>
<evidence type="ECO:0000256" key="4">
    <source>
        <dbReference type="ARBA" id="ARBA00022741"/>
    </source>
</evidence>